<dbReference type="EMBL" id="QHCS01000002">
    <property type="protein sequence ID" value="RHX86107.1"/>
    <property type="molecule type" value="Genomic_DNA"/>
</dbReference>
<dbReference type="Proteomes" id="UP000266669">
    <property type="component" value="Unassembled WGS sequence"/>
</dbReference>
<comment type="caution">
    <text evidence="1">The sequence shown here is derived from an EMBL/GenBank/DDBJ whole genome shotgun (WGS) entry which is preliminary data.</text>
</comment>
<name>A0A8B3CQR3_9LEPT</name>
<sequence length="85" mass="10377">MANLRQFSLRFQEFKTFRKISRLEFKETHAPRNNRKNRRNSVCPNLFEKFDNQKRSTKLGFFTESVRAKIERSKRDWKTMFSING</sequence>
<proteinExistence type="predicted"/>
<dbReference type="AlphaFoldDB" id="A0A8B3CQR3"/>
<reference evidence="2" key="1">
    <citation type="submission" date="2018-05" db="EMBL/GenBank/DDBJ databases">
        <title>Leptospira yasudae sp. nov. and Leptospira stimsonii sp. nov., two pathogenic species of the genus Leptospira isolated from environmental sources.</title>
        <authorList>
            <person name="Casanovas-Massana A."/>
            <person name="Hamond C."/>
            <person name="Santos L.A."/>
            <person name="Hacker K.P."/>
            <person name="Balassiano I."/>
            <person name="Medeiros M.A."/>
            <person name="Reis M.G."/>
            <person name="Ko A.I."/>
            <person name="Wunder E.A."/>
        </authorList>
    </citation>
    <scope>NUCLEOTIDE SEQUENCE [LARGE SCALE GENOMIC DNA]</scope>
    <source>
        <strain evidence="2">AMB6-RJ</strain>
    </source>
</reference>
<gene>
    <name evidence="1" type="ORF">DLM78_09560</name>
</gene>
<evidence type="ECO:0000313" key="1">
    <source>
        <dbReference type="EMBL" id="RHX86107.1"/>
    </source>
</evidence>
<protein>
    <submittedName>
        <fullName evidence="1">Uncharacterized protein</fullName>
    </submittedName>
</protein>
<accession>A0A8B3CQR3</accession>
<evidence type="ECO:0000313" key="2">
    <source>
        <dbReference type="Proteomes" id="UP000266669"/>
    </source>
</evidence>
<organism evidence="1 2">
    <name type="scientific">Leptospira stimsonii</name>
    <dbReference type="NCBI Taxonomy" id="2202203"/>
    <lineage>
        <taxon>Bacteria</taxon>
        <taxon>Pseudomonadati</taxon>
        <taxon>Spirochaetota</taxon>
        <taxon>Spirochaetia</taxon>
        <taxon>Leptospirales</taxon>
        <taxon>Leptospiraceae</taxon>
        <taxon>Leptospira</taxon>
    </lineage>
</organism>